<dbReference type="EMBL" id="VUOA01000024">
    <property type="protein sequence ID" value="KAA2236662.1"/>
    <property type="molecule type" value="Genomic_DNA"/>
</dbReference>
<keyword evidence="2" id="KW-1133">Transmembrane helix</keyword>
<reference evidence="4 5" key="2">
    <citation type="submission" date="2019-09" db="EMBL/GenBank/DDBJ databases">
        <authorList>
            <person name="Jin C."/>
        </authorList>
    </citation>
    <scope>NUCLEOTIDE SEQUENCE [LARGE SCALE GENOMIC DNA]</scope>
    <source>
        <strain evidence="4 5">BN140002</strain>
    </source>
</reference>
<protein>
    <submittedName>
        <fullName evidence="4">Vitamin K epoxide reductase family protein</fullName>
    </submittedName>
</protein>
<evidence type="ECO:0000259" key="3">
    <source>
        <dbReference type="Pfam" id="PF07884"/>
    </source>
</evidence>
<feature type="region of interest" description="Disordered" evidence="1">
    <location>
        <begin position="179"/>
        <end position="220"/>
    </location>
</feature>
<dbReference type="Pfam" id="PF07884">
    <property type="entry name" value="VKOR"/>
    <property type="match status" value="1"/>
</dbReference>
<keyword evidence="5" id="KW-1185">Reference proteome</keyword>
<dbReference type="InterPro" id="IPR012932">
    <property type="entry name" value="VKOR"/>
</dbReference>
<evidence type="ECO:0000313" key="5">
    <source>
        <dbReference type="Proteomes" id="UP000323142"/>
    </source>
</evidence>
<name>A0A5B2VE13_9HYPH</name>
<dbReference type="RefSeq" id="WP_149818397.1">
    <property type="nucleotide sequence ID" value="NZ_VUOA01000024.1"/>
</dbReference>
<dbReference type="Proteomes" id="UP000323142">
    <property type="component" value="Unassembled WGS sequence"/>
</dbReference>
<evidence type="ECO:0000256" key="1">
    <source>
        <dbReference type="SAM" id="MobiDB-lite"/>
    </source>
</evidence>
<feature type="compositionally biased region" description="Basic and acidic residues" evidence="1">
    <location>
        <begin position="179"/>
        <end position="200"/>
    </location>
</feature>
<accession>A0A5B2VE13</accession>
<sequence length="220" mass="23790">MAPSPRELSRQLREETSEDLARRRWTLGLSFVGVGAGMIVGLYQTGILRRLPDLPSKYFDATRVDASTYAYKRMQTPDGLLMVASYAVTAILAGAGGRDRARENPALPIALAAKTVYDAGVALKLGKEEWDENGALCGYCQAATLASLASVALALPEAVKAVDHLLERSRDGELASVDHTLERDPGRRFAPERMIDEDGSHQPIAPRSRPHQAQPGGRPA</sequence>
<comment type="caution">
    <text evidence="4">The sequence shown here is derived from an EMBL/GenBank/DDBJ whole genome shotgun (WGS) entry which is preliminary data.</text>
</comment>
<proteinExistence type="predicted"/>
<dbReference type="AlphaFoldDB" id="A0A5B2VE13"/>
<organism evidence="4 5">
    <name type="scientific">Salinarimonas soli</name>
    <dbReference type="NCBI Taxonomy" id="1638099"/>
    <lineage>
        <taxon>Bacteria</taxon>
        <taxon>Pseudomonadati</taxon>
        <taxon>Pseudomonadota</taxon>
        <taxon>Alphaproteobacteria</taxon>
        <taxon>Hyphomicrobiales</taxon>
        <taxon>Salinarimonadaceae</taxon>
        <taxon>Salinarimonas</taxon>
    </lineage>
</organism>
<evidence type="ECO:0000313" key="4">
    <source>
        <dbReference type="EMBL" id="KAA2236662.1"/>
    </source>
</evidence>
<feature type="transmembrane region" description="Helical" evidence="2">
    <location>
        <begin position="25"/>
        <end position="43"/>
    </location>
</feature>
<gene>
    <name evidence="4" type="ORF">F0L46_13580</name>
</gene>
<keyword evidence="2" id="KW-0812">Transmembrane</keyword>
<dbReference type="OrthoDB" id="853192at2"/>
<feature type="transmembrane region" description="Helical" evidence="2">
    <location>
        <begin position="79"/>
        <end position="97"/>
    </location>
</feature>
<reference evidence="4 5" key="1">
    <citation type="submission" date="2019-09" db="EMBL/GenBank/DDBJ databases">
        <title>Salinarimonas rosea gen. nov., sp. nov., a new member of the a-2 subgroup of the Proteobacteria.</title>
        <authorList>
            <person name="Liu J."/>
        </authorList>
    </citation>
    <scope>NUCLEOTIDE SEQUENCE [LARGE SCALE GENOMIC DNA]</scope>
    <source>
        <strain evidence="4 5">BN140002</strain>
    </source>
</reference>
<feature type="domain" description="Vitamin K epoxide reductase" evidence="3">
    <location>
        <begin position="25"/>
        <end position="154"/>
    </location>
</feature>
<keyword evidence="2" id="KW-0472">Membrane</keyword>
<evidence type="ECO:0000256" key="2">
    <source>
        <dbReference type="SAM" id="Phobius"/>
    </source>
</evidence>